<dbReference type="InterPro" id="IPR046757">
    <property type="entry name" value="YL1_N"/>
</dbReference>
<dbReference type="Pfam" id="PF05764">
    <property type="entry name" value="YL1"/>
    <property type="match status" value="1"/>
</dbReference>
<evidence type="ECO:0000256" key="1">
    <source>
        <dbReference type="SAM" id="MobiDB-lite"/>
    </source>
</evidence>
<feature type="domain" description="Vps72/YL1 N-terminal" evidence="2">
    <location>
        <begin position="53"/>
        <end position="84"/>
    </location>
</feature>
<reference evidence="5" key="1">
    <citation type="submission" date="2016-06" db="UniProtKB">
        <authorList>
            <consortium name="WormBaseParasite"/>
        </authorList>
    </citation>
    <scope>IDENTIFICATION</scope>
</reference>
<dbReference type="STRING" id="387005.A0A183H684"/>
<dbReference type="EMBL" id="UZAJ01001872">
    <property type="protein sequence ID" value="VDO34920.1"/>
    <property type="molecule type" value="Genomic_DNA"/>
</dbReference>
<reference evidence="3 4" key="2">
    <citation type="submission" date="2018-11" db="EMBL/GenBank/DDBJ databases">
        <authorList>
            <consortium name="Pathogen Informatics"/>
        </authorList>
    </citation>
    <scope>NUCLEOTIDE SEQUENCE [LARGE SCALE GENOMIC DNA]</scope>
</reference>
<protein>
    <submittedName>
        <fullName evidence="5">YL1 domain-containing protein</fullName>
    </submittedName>
</protein>
<proteinExistence type="predicted"/>
<evidence type="ECO:0000313" key="5">
    <source>
        <dbReference type="WBParaSite" id="OFLC_0000299401-mRNA-1"/>
    </source>
</evidence>
<organism evidence="5">
    <name type="scientific">Onchocerca flexuosa</name>
    <dbReference type="NCBI Taxonomy" id="387005"/>
    <lineage>
        <taxon>Eukaryota</taxon>
        <taxon>Metazoa</taxon>
        <taxon>Ecdysozoa</taxon>
        <taxon>Nematoda</taxon>
        <taxon>Chromadorea</taxon>
        <taxon>Rhabditida</taxon>
        <taxon>Spirurina</taxon>
        <taxon>Spiruromorpha</taxon>
        <taxon>Filarioidea</taxon>
        <taxon>Onchocercidae</taxon>
        <taxon>Onchocerca</taxon>
    </lineage>
</organism>
<feature type="compositionally biased region" description="Acidic residues" evidence="1">
    <location>
        <begin position="1"/>
        <end position="20"/>
    </location>
</feature>
<dbReference type="WBParaSite" id="OFLC_0000299401-mRNA-1">
    <property type="protein sequence ID" value="OFLC_0000299401-mRNA-1"/>
    <property type="gene ID" value="OFLC_0000299401"/>
</dbReference>
<keyword evidence="4" id="KW-1185">Reference proteome</keyword>
<gene>
    <name evidence="3" type="ORF">OFLC_LOCUS2994</name>
</gene>
<evidence type="ECO:0000259" key="2">
    <source>
        <dbReference type="Pfam" id="PF05764"/>
    </source>
</evidence>
<dbReference type="Proteomes" id="UP000267606">
    <property type="component" value="Unassembled WGS sequence"/>
</dbReference>
<evidence type="ECO:0000313" key="4">
    <source>
        <dbReference type="Proteomes" id="UP000267606"/>
    </source>
</evidence>
<dbReference type="AlphaFoldDB" id="A0A183H684"/>
<sequence length="89" mass="10085">MKQEPEGGEELKEEVENMEIDNDRNDESNEEDDDESGISSSGEESVELMVTTREKRSNAGNKMAQLLESAEQEDEFYKNTYNGGFLEVV</sequence>
<evidence type="ECO:0000313" key="3">
    <source>
        <dbReference type="EMBL" id="VDO34920.1"/>
    </source>
</evidence>
<accession>A0A183H684</accession>
<feature type="region of interest" description="Disordered" evidence="1">
    <location>
        <begin position="1"/>
        <end position="72"/>
    </location>
</feature>
<name>A0A183H684_9BILA</name>